<feature type="region of interest" description="Disordered" evidence="1">
    <location>
        <begin position="277"/>
        <end position="299"/>
    </location>
</feature>
<organism evidence="4 5">
    <name type="scientific">Moniliophthora roreri (strain MCA 2997)</name>
    <name type="common">Cocoa frosty pod rot fungus</name>
    <name type="synonym">Crinipellis roreri</name>
    <dbReference type="NCBI Taxonomy" id="1381753"/>
    <lineage>
        <taxon>Eukaryota</taxon>
        <taxon>Fungi</taxon>
        <taxon>Dikarya</taxon>
        <taxon>Basidiomycota</taxon>
        <taxon>Agaricomycotina</taxon>
        <taxon>Agaricomycetes</taxon>
        <taxon>Agaricomycetidae</taxon>
        <taxon>Agaricales</taxon>
        <taxon>Marasmiineae</taxon>
        <taxon>Marasmiaceae</taxon>
        <taxon>Moniliophthora</taxon>
    </lineage>
</organism>
<sequence length="404" mass="43479">MFALFPSLILLLSTLSFSTPANAGAHIAKAYYPGWNSNDFPLSKVTWSKYTHLTYAFAKTTKEGGLSLEGSNPGGLQPFVKAAHDNGVKACLSIGGWTGSQYFSTAVSTPEKRTAFVKTVVDFAKKYDVDCLDMDWEYPAKQGIGCNTIDKEDTAHFLSFLEELHAATKLPLSAAVGIVPFDDASSKPVTDVSGFAKVFEHIVIMNYDVWGPWSSSVGPNAPLNDACAAPANQQGSAVSAVKAWTKAGMPAEKIVLGVPAYGHAFTVKKEDAFEKGSTSKLAPYPPFDKNSHPNGDKWDDKPGKDVCGNEQPAGGIFTFQGMIDNGYLKEDGSPKVASRFDDCSKTPYVYNPDKQIMISYDDAQSMNDKGSFIKKSGLAGFSLWNVAGDHQDILVDAVRKGAGF</sequence>
<evidence type="ECO:0000256" key="2">
    <source>
        <dbReference type="SAM" id="SignalP"/>
    </source>
</evidence>
<dbReference type="Gene3D" id="3.20.20.80">
    <property type="entry name" value="Glycosidases"/>
    <property type="match status" value="1"/>
</dbReference>
<dbReference type="HOGENOM" id="CLU_002833_6_1_1"/>
<feature type="signal peptide" evidence="2">
    <location>
        <begin position="1"/>
        <end position="23"/>
    </location>
</feature>
<name>V2XWW9_MONRO</name>
<dbReference type="GO" id="GO:0006032">
    <property type="term" value="P:chitin catabolic process"/>
    <property type="evidence" value="ECO:0007669"/>
    <property type="project" value="TreeGrafter"/>
</dbReference>
<dbReference type="PANTHER" id="PTHR11177">
    <property type="entry name" value="CHITINASE"/>
    <property type="match status" value="1"/>
</dbReference>
<dbReference type="InterPro" id="IPR029070">
    <property type="entry name" value="Chitinase_insertion_sf"/>
</dbReference>
<evidence type="ECO:0000256" key="1">
    <source>
        <dbReference type="SAM" id="MobiDB-lite"/>
    </source>
</evidence>
<dbReference type="GO" id="GO:0005975">
    <property type="term" value="P:carbohydrate metabolic process"/>
    <property type="evidence" value="ECO:0007669"/>
    <property type="project" value="InterPro"/>
</dbReference>
<dbReference type="SUPFAM" id="SSF54556">
    <property type="entry name" value="Chitinase insertion domain"/>
    <property type="match status" value="1"/>
</dbReference>
<dbReference type="InterPro" id="IPR050314">
    <property type="entry name" value="Glycosyl_Hydrlase_18"/>
</dbReference>
<dbReference type="STRING" id="1381753.V2XWW9"/>
<dbReference type="AlphaFoldDB" id="V2XWW9"/>
<dbReference type="InterPro" id="IPR017853">
    <property type="entry name" value="GH"/>
</dbReference>
<dbReference type="EMBL" id="AWSO01001419">
    <property type="protein sequence ID" value="ESK83904.1"/>
    <property type="molecule type" value="Genomic_DNA"/>
</dbReference>
<dbReference type="OrthoDB" id="73875at2759"/>
<evidence type="ECO:0000313" key="5">
    <source>
        <dbReference type="Proteomes" id="UP000017559"/>
    </source>
</evidence>
<reference evidence="4 5" key="1">
    <citation type="journal article" date="2014" name="BMC Genomics">
        <title>Genome and secretome analysis of the hemibiotrophic fungal pathogen, Moniliophthora roreri, which causes frosty pod rot disease of cacao: mechanisms of the biotrophic and necrotrophic phases.</title>
        <authorList>
            <person name="Meinhardt L.W."/>
            <person name="Costa G.G.L."/>
            <person name="Thomazella D.P.T."/>
            <person name="Teixeira P.J.P.L."/>
            <person name="Carazzolle M.F."/>
            <person name="Schuster S.C."/>
            <person name="Carlson J.E."/>
            <person name="Guiltinan M.J."/>
            <person name="Mieczkowski P."/>
            <person name="Farmer A."/>
            <person name="Ramaraj T."/>
            <person name="Crozier J."/>
            <person name="Davis R.E."/>
            <person name="Shao J."/>
            <person name="Melnick R.L."/>
            <person name="Pereira G.A.G."/>
            <person name="Bailey B.A."/>
        </authorList>
    </citation>
    <scope>NUCLEOTIDE SEQUENCE [LARGE SCALE GENOMIC DNA]</scope>
    <source>
        <strain evidence="4 5">MCA 2997</strain>
    </source>
</reference>
<dbReference type="GO" id="GO:0005576">
    <property type="term" value="C:extracellular region"/>
    <property type="evidence" value="ECO:0007669"/>
    <property type="project" value="TreeGrafter"/>
</dbReference>
<feature type="chain" id="PRO_5004714241" evidence="2">
    <location>
        <begin position="24"/>
        <end position="404"/>
    </location>
</feature>
<keyword evidence="2" id="KW-0732">Signal</keyword>
<accession>V2XWW9</accession>
<dbReference type="InterPro" id="IPR011583">
    <property type="entry name" value="Chitinase_II/V-like_cat"/>
</dbReference>
<evidence type="ECO:0000313" key="4">
    <source>
        <dbReference type="EMBL" id="ESK83904.1"/>
    </source>
</evidence>
<dbReference type="InterPro" id="IPR001223">
    <property type="entry name" value="Glyco_hydro18_cat"/>
</dbReference>
<dbReference type="SMART" id="SM00636">
    <property type="entry name" value="Glyco_18"/>
    <property type="match status" value="1"/>
</dbReference>
<dbReference type="GO" id="GO:0004568">
    <property type="term" value="F:chitinase activity"/>
    <property type="evidence" value="ECO:0007669"/>
    <property type="project" value="TreeGrafter"/>
</dbReference>
<evidence type="ECO:0000259" key="3">
    <source>
        <dbReference type="PROSITE" id="PS51910"/>
    </source>
</evidence>
<feature type="compositionally biased region" description="Basic and acidic residues" evidence="1">
    <location>
        <begin position="289"/>
        <end position="299"/>
    </location>
</feature>
<keyword evidence="4" id="KW-0378">Hydrolase</keyword>
<protein>
    <submittedName>
        <fullName evidence="4">Glycoside hydrolase family 18 protein</fullName>
    </submittedName>
</protein>
<dbReference type="Gene3D" id="3.10.50.10">
    <property type="match status" value="1"/>
</dbReference>
<comment type="caution">
    <text evidence="4">The sequence shown here is derived from an EMBL/GenBank/DDBJ whole genome shotgun (WGS) entry which is preliminary data.</text>
</comment>
<dbReference type="PANTHER" id="PTHR11177:SF317">
    <property type="entry name" value="CHITINASE 12-RELATED"/>
    <property type="match status" value="1"/>
</dbReference>
<gene>
    <name evidence="4" type="ORF">Moror_7564</name>
</gene>
<dbReference type="PROSITE" id="PS51910">
    <property type="entry name" value="GH18_2"/>
    <property type="match status" value="1"/>
</dbReference>
<dbReference type="Pfam" id="PF00704">
    <property type="entry name" value="Glyco_hydro_18"/>
    <property type="match status" value="1"/>
</dbReference>
<dbReference type="Proteomes" id="UP000017559">
    <property type="component" value="Unassembled WGS sequence"/>
</dbReference>
<keyword evidence="5" id="KW-1185">Reference proteome</keyword>
<feature type="domain" description="GH18" evidence="3">
    <location>
        <begin position="26"/>
        <end position="404"/>
    </location>
</feature>
<proteinExistence type="predicted"/>
<dbReference type="SUPFAM" id="SSF51445">
    <property type="entry name" value="(Trans)glycosidases"/>
    <property type="match status" value="1"/>
</dbReference>
<dbReference type="GO" id="GO:0008061">
    <property type="term" value="F:chitin binding"/>
    <property type="evidence" value="ECO:0007669"/>
    <property type="project" value="InterPro"/>
</dbReference>
<dbReference type="KEGG" id="mrr:Moror_7564"/>